<feature type="domain" description="DH" evidence="5">
    <location>
        <begin position="366"/>
        <end position="459"/>
    </location>
</feature>
<dbReference type="Gene3D" id="1.20.900.10">
    <property type="entry name" value="Dbl homology (DH) domain"/>
    <property type="match status" value="1"/>
</dbReference>
<dbReference type="InterPro" id="IPR046349">
    <property type="entry name" value="C1-like_sf"/>
</dbReference>
<feature type="compositionally biased region" description="Basic and acidic residues" evidence="4">
    <location>
        <begin position="293"/>
        <end position="307"/>
    </location>
</feature>
<dbReference type="InterPro" id="IPR000219">
    <property type="entry name" value="DH_dom"/>
</dbReference>
<dbReference type="PANTHER" id="PTHR13944">
    <property type="entry name" value="AGAP007712-PA"/>
    <property type="match status" value="1"/>
</dbReference>
<dbReference type="SUPFAM" id="SSF57889">
    <property type="entry name" value="Cysteine-rich domain"/>
    <property type="match status" value="1"/>
</dbReference>
<evidence type="ECO:0000256" key="1">
    <source>
        <dbReference type="ARBA" id="ARBA00022723"/>
    </source>
</evidence>
<keyword evidence="2" id="KW-0863">Zinc-finger</keyword>
<comment type="caution">
    <text evidence="7">The sequence shown here is derived from an EMBL/GenBank/DDBJ whole genome shotgun (WGS) entry which is preliminary data.</text>
</comment>
<dbReference type="PROSITE" id="PS50010">
    <property type="entry name" value="DH_2"/>
    <property type="match status" value="1"/>
</dbReference>
<proteinExistence type="predicted"/>
<evidence type="ECO:0000313" key="8">
    <source>
        <dbReference type="Proteomes" id="UP001162164"/>
    </source>
</evidence>
<evidence type="ECO:0000256" key="4">
    <source>
        <dbReference type="SAM" id="MobiDB-lite"/>
    </source>
</evidence>
<dbReference type="SUPFAM" id="SSF48065">
    <property type="entry name" value="DBL homology domain (DH-domain)"/>
    <property type="match status" value="1"/>
</dbReference>
<dbReference type="EMBL" id="JAPWTJ010000077">
    <property type="protein sequence ID" value="KAJ8983401.1"/>
    <property type="molecule type" value="Genomic_DNA"/>
</dbReference>
<feature type="compositionally biased region" description="Low complexity" evidence="4">
    <location>
        <begin position="273"/>
        <end position="291"/>
    </location>
</feature>
<dbReference type="Gene3D" id="3.30.60.20">
    <property type="match status" value="1"/>
</dbReference>
<dbReference type="InterPro" id="IPR035899">
    <property type="entry name" value="DBL_dom_sf"/>
</dbReference>
<sequence>MCLAWCLGAAPVEPRVRPKRKVAALDMPITIPIPSHICTTYCTTANQRLYSFDCGVKTIRIVSALKCYGRMLLIRISREEELNRNEFKKINDREGIRFLLSVKFCKNVGSKINYSEFYIIILLINSVEQIPNRVVRVGILHVSSYKSYQVILHRYQNAGIPDIAVLLTVFLMIDIQEKRRKRGSLFFRKKKDKNKKITHQWVSGGYGTSQICDVCTKPLSNKPALYCESCGTTVHQNTCKDNIQECVKIKTVKSTSKLSGFAVPLTNAKNSISKRGSGSFSSSQNSTTSQILCDDKDSDSHHGHHDATNFPDDVPIIPLEFLSDSPLTAADLCSDLSLGLHETEPDSWSPYVGKEISRKLKEKEVKRQEHIYEFILTEKHHCMTLLVMQKTGYKKYFQLGPSLERMFPRLADLTELHLGLLYRLRQRQRESPIVASIADILLEQFSDQHAAKLKSAYAL</sequence>
<dbReference type="CDD" id="cd20815">
    <property type="entry name" value="C1_p190RhoGEF-like"/>
    <property type="match status" value="1"/>
</dbReference>
<keyword evidence="8" id="KW-1185">Reference proteome</keyword>
<evidence type="ECO:0000259" key="6">
    <source>
        <dbReference type="PROSITE" id="PS50081"/>
    </source>
</evidence>
<accession>A0ABQ9JYF4</accession>
<feature type="region of interest" description="Disordered" evidence="4">
    <location>
        <begin position="273"/>
        <end position="309"/>
    </location>
</feature>
<dbReference type="Pfam" id="PF00130">
    <property type="entry name" value="C1_1"/>
    <property type="match status" value="1"/>
</dbReference>
<organism evidence="7 8">
    <name type="scientific">Molorchus minor</name>
    <dbReference type="NCBI Taxonomy" id="1323400"/>
    <lineage>
        <taxon>Eukaryota</taxon>
        <taxon>Metazoa</taxon>
        <taxon>Ecdysozoa</taxon>
        <taxon>Arthropoda</taxon>
        <taxon>Hexapoda</taxon>
        <taxon>Insecta</taxon>
        <taxon>Pterygota</taxon>
        <taxon>Neoptera</taxon>
        <taxon>Endopterygota</taxon>
        <taxon>Coleoptera</taxon>
        <taxon>Polyphaga</taxon>
        <taxon>Cucujiformia</taxon>
        <taxon>Chrysomeloidea</taxon>
        <taxon>Cerambycidae</taxon>
        <taxon>Lamiinae</taxon>
        <taxon>Monochamini</taxon>
        <taxon>Molorchus</taxon>
    </lineage>
</organism>
<dbReference type="Proteomes" id="UP001162164">
    <property type="component" value="Unassembled WGS sequence"/>
</dbReference>
<gene>
    <name evidence="7" type="ORF">NQ317_010494</name>
</gene>
<name>A0ABQ9JYF4_9CUCU</name>
<feature type="domain" description="Phorbol-ester/DAG-type" evidence="6">
    <location>
        <begin position="198"/>
        <end position="246"/>
    </location>
</feature>
<evidence type="ECO:0000313" key="7">
    <source>
        <dbReference type="EMBL" id="KAJ8983401.1"/>
    </source>
</evidence>
<dbReference type="InterPro" id="IPR051632">
    <property type="entry name" value="Rho_GEF"/>
</dbReference>
<dbReference type="PANTHER" id="PTHR13944:SF21">
    <property type="entry name" value="CYSTS, ISOFORM C"/>
    <property type="match status" value="1"/>
</dbReference>
<evidence type="ECO:0000256" key="3">
    <source>
        <dbReference type="ARBA" id="ARBA00022833"/>
    </source>
</evidence>
<dbReference type="PROSITE" id="PS50081">
    <property type="entry name" value="ZF_DAG_PE_2"/>
    <property type="match status" value="1"/>
</dbReference>
<evidence type="ECO:0000259" key="5">
    <source>
        <dbReference type="PROSITE" id="PS50010"/>
    </source>
</evidence>
<dbReference type="SMART" id="SM00109">
    <property type="entry name" value="C1"/>
    <property type="match status" value="1"/>
</dbReference>
<protein>
    <submittedName>
        <fullName evidence="7">Uncharacterized protein</fullName>
    </submittedName>
</protein>
<reference evidence="7" key="1">
    <citation type="journal article" date="2023" name="Insect Mol. Biol.">
        <title>Genome sequencing provides insights into the evolution of gene families encoding plant cell wall-degrading enzymes in longhorned beetles.</title>
        <authorList>
            <person name="Shin N.R."/>
            <person name="Okamura Y."/>
            <person name="Kirsch R."/>
            <person name="Pauchet Y."/>
        </authorList>
    </citation>
    <scope>NUCLEOTIDE SEQUENCE</scope>
    <source>
        <strain evidence="7">MMC_N1</strain>
    </source>
</reference>
<keyword evidence="1" id="KW-0479">Metal-binding</keyword>
<keyword evidence="3" id="KW-0862">Zinc</keyword>
<dbReference type="InterPro" id="IPR002219">
    <property type="entry name" value="PKC_DAG/PE"/>
</dbReference>
<evidence type="ECO:0000256" key="2">
    <source>
        <dbReference type="ARBA" id="ARBA00022771"/>
    </source>
</evidence>